<dbReference type="InterPro" id="IPR004827">
    <property type="entry name" value="bZIP"/>
</dbReference>
<accession>A0A6U4G5I8</accession>
<dbReference type="AlphaFoldDB" id="A0A6U4G5I8"/>
<evidence type="ECO:0000313" key="5">
    <source>
        <dbReference type="EMBL" id="CAD9254947.1"/>
    </source>
</evidence>
<dbReference type="InterPro" id="IPR046347">
    <property type="entry name" value="bZIP_sf"/>
</dbReference>
<gene>
    <name evidence="3" type="ORF">PPAR1163_LOCUS13310</name>
    <name evidence="4" type="ORF">PPAR1163_LOCUS13311</name>
    <name evidence="5" type="ORF">PPAR1163_LOCUS13315</name>
</gene>
<evidence type="ECO:0000313" key="4">
    <source>
        <dbReference type="EMBL" id="CAD9254943.1"/>
    </source>
</evidence>
<dbReference type="CDD" id="cd14686">
    <property type="entry name" value="bZIP"/>
    <property type="match status" value="1"/>
</dbReference>
<sequence>MVEDCRCASLLVQMSAPSGKMPADLSLVLDYQSDLFNESEADGSADGSASGDGPGSSGHASPDEIFEDVFAGQASAGQKRRRSDSGADGDLFRSELEEELGDSAALRSVLAGKKPRVSESYIEARKQLHGMTEQLRVRGEQLSTEEADSIRREKNRIHAKLTRERKKLYMSAMEDSIHQLDQEIKHMKEIIAAAHSAAQAGDTLPLPPFFPQFTVLHPFVPKNEVPSARLQVA</sequence>
<dbReference type="SUPFAM" id="SSF57959">
    <property type="entry name" value="Leucine zipper domain"/>
    <property type="match status" value="1"/>
</dbReference>
<evidence type="ECO:0000256" key="1">
    <source>
        <dbReference type="SAM" id="MobiDB-lite"/>
    </source>
</evidence>
<dbReference type="Gene3D" id="1.20.5.170">
    <property type="match status" value="1"/>
</dbReference>
<dbReference type="EMBL" id="HBGJ01020526">
    <property type="protein sequence ID" value="CAD9254947.1"/>
    <property type="molecule type" value="Transcribed_RNA"/>
</dbReference>
<evidence type="ECO:0000313" key="3">
    <source>
        <dbReference type="EMBL" id="CAD9254942.1"/>
    </source>
</evidence>
<evidence type="ECO:0000259" key="2">
    <source>
        <dbReference type="Pfam" id="PF07716"/>
    </source>
</evidence>
<dbReference type="Pfam" id="PF07716">
    <property type="entry name" value="bZIP_2"/>
    <property type="match status" value="1"/>
</dbReference>
<dbReference type="GO" id="GO:0003700">
    <property type="term" value="F:DNA-binding transcription factor activity"/>
    <property type="evidence" value="ECO:0007669"/>
    <property type="project" value="InterPro"/>
</dbReference>
<proteinExistence type="predicted"/>
<dbReference type="EMBL" id="HBGJ01020521">
    <property type="protein sequence ID" value="CAD9254942.1"/>
    <property type="molecule type" value="Transcribed_RNA"/>
</dbReference>
<protein>
    <recommendedName>
        <fullName evidence="2">BZIP domain-containing protein</fullName>
    </recommendedName>
</protein>
<feature type="domain" description="BZIP" evidence="2">
    <location>
        <begin position="146"/>
        <end position="189"/>
    </location>
</feature>
<dbReference type="EMBL" id="HBGJ01020522">
    <property type="protein sequence ID" value="CAD9254943.1"/>
    <property type="molecule type" value="Transcribed_RNA"/>
</dbReference>
<feature type="region of interest" description="Disordered" evidence="1">
    <location>
        <begin position="38"/>
        <end position="64"/>
    </location>
</feature>
<name>A0A6U4G5I8_9STRA</name>
<organism evidence="4">
    <name type="scientific">Phaeomonas parva</name>
    <dbReference type="NCBI Taxonomy" id="124430"/>
    <lineage>
        <taxon>Eukaryota</taxon>
        <taxon>Sar</taxon>
        <taxon>Stramenopiles</taxon>
        <taxon>Ochrophyta</taxon>
        <taxon>Pinguiophyceae</taxon>
        <taxon>Pinguiochrysidales</taxon>
        <taxon>Pinguiochrysidaceae</taxon>
        <taxon>Phaeomonas</taxon>
    </lineage>
</organism>
<reference evidence="4" key="1">
    <citation type="submission" date="2021-01" db="EMBL/GenBank/DDBJ databases">
        <authorList>
            <person name="Corre E."/>
            <person name="Pelletier E."/>
            <person name="Niang G."/>
            <person name="Scheremetjew M."/>
            <person name="Finn R."/>
            <person name="Kale V."/>
            <person name="Holt S."/>
            <person name="Cochrane G."/>
            <person name="Meng A."/>
            <person name="Brown T."/>
            <person name="Cohen L."/>
        </authorList>
    </citation>
    <scope>NUCLEOTIDE SEQUENCE</scope>
    <source>
        <strain evidence="4">CCMP2877</strain>
    </source>
</reference>